<keyword evidence="1" id="KW-0732">Signal</keyword>
<gene>
    <name evidence="2" type="ORF">WH52_05460</name>
</gene>
<reference evidence="2 3" key="1">
    <citation type="submission" date="2015-03" db="EMBL/GenBank/DDBJ databases">
        <title>Genome sequence of Tenacibaculum sp. S2-2, isolated from intestinal microbiota of sea cucumber, Apostichopus japonicas.</title>
        <authorList>
            <person name="Shao Z."/>
            <person name="Wang L."/>
            <person name="Li X."/>
        </authorList>
    </citation>
    <scope>NUCLEOTIDE SEQUENCE [LARGE SCALE GENOMIC DNA]</scope>
    <source>
        <strain evidence="2 3">S2-2</strain>
    </source>
</reference>
<evidence type="ECO:0008006" key="4">
    <source>
        <dbReference type="Google" id="ProtNLM"/>
    </source>
</evidence>
<evidence type="ECO:0000256" key="1">
    <source>
        <dbReference type="SAM" id="SignalP"/>
    </source>
</evidence>
<evidence type="ECO:0000313" key="2">
    <source>
        <dbReference type="EMBL" id="OSY88229.1"/>
    </source>
</evidence>
<dbReference type="Proteomes" id="UP000194221">
    <property type="component" value="Unassembled WGS sequence"/>
</dbReference>
<feature type="chain" id="PRO_5012079053" description="DUF4412 domain-containing protein" evidence="1">
    <location>
        <begin position="19"/>
        <end position="245"/>
    </location>
</feature>
<sequence length="245" mass="27520">MKKLLAVLLVVIATSINAQEKVLLRLNYKKGDKYALSMKMKQDMGAALMDMKMDMEIDVDEEANETYLTRTKYTYLSMVVLQGATEKVNYNSNMKEEELSAEAKKFKSQMQPLLETLIFTEVTKLGENKIVKISPDTPGIDKLVNQSNKTVVYPKEKVGVGSEWKNTQENQGMSMETTYKVIKITKDKIIADVTGKLSMMPSAEITGSLEIDRATGAPSKTVINMEMDMMGNKIKSNVEGIFRKM</sequence>
<evidence type="ECO:0000313" key="3">
    <source>
        <dbReference type="Proteomes" id="UP000194221"/>
    </source>
</evidence>
<dbReference type="OrthoDB" id="1199105at2"/>
<proteinExistence type="predicted"/>
<dbReference type="STRING" id="1635173.WH52_05460"/>
<organism evidence="2 3">
    <name type="scientific">Tenacibaculum holothuriorum</name>
    <dbReference type="NCBI Taxonomy" id="1635173"/>
    <lineage>
        <taxon>Bacteria</taxon>
        <taxon>Pseudomonadati</taxon>
        <taxon>Bacteroidota</taxon>
        <taxon>Flavobacteriia</taxon>
        <taxon>Flavobacteriales</taxon>
        <taxon>Flavobacteriaceae</taxon>
        <taxon>Tenacibaculum</taxon>
    </lineage>
</organism>
<dbReference type="RefSeq" id="WP_086029943.1">
    <property type="nucleotide sequence ID" value="NZ_LAPZ01000003.1"/>
</dbReference>
<dbReference type="EMBL" id="LAPZ01000003">
    <property type="protein sequence ID" value="OSY88229.1"/>
    <property type="molecule type" value="Genomic_DNA"/>
</dbReference>
<name>A0A1Y2PET8_9FLAO</name>
<comment type="caution">
    <text evidence="2">The sequence shown here is derived from an EMBL/GenBank/DDBJ whole genome shotgun (WGS) entry which is preliminary data.</text>
</comment>
<feature type="signal peptide" evidence="1">
    <location>
        <begin position="1"/>
        <end position="18"/>
    </location>
</feature>
<keyword evidence="3" id="KW-1185">Reference proteome</keyword>
<accession>A0A1Y2PET8</accession>
<dbReference type="AlphaFoldDB" id="A0A1Y2PET8"/>
<protein>
    <recommendedName>
        <fullName evidence="4">DUF4412 domain-containing protein</fullName>
    </recommendedName>
</protein>
<dbReference type="InParanoid" id="A0A1Y2PET8"/>